<comment type="caution">
    <text evidence="2">The sequence shown here is derived from an EMBL/GenBank/DDBJ whole genome shotgun (WGS) entry which is preliminary data.</text>
</comment>
<gene>
    <name evidence="2" type="ORF">MEUPH1_LOCUS26394</name>
</gene>
<dbReference type="GO" id="GO:0046983">
    <property type="term" value="F:protein dimerization activity"/>
    <property type="evidence" value="ECO:0007669"/>
    <property type="project" value="InterPro"/>
</dbReference>
<dbReference type="Proteomes" id="UP001160148">
    <property type="component" value="Unassembled WGS sequence"/>
</dbReference>
<dbReference type="EMBL" id="CARXXK010001041">
    <property type="protein sequence ID" value="CAI6372539.1"/>
    <property type="molecule type" value="Genomic_DNA"/>
</dbReference>
<dbReference type="SUPFAM" id="SSF53098">
    <property type="entry name" value="Ribonuclease H-like"/>
    <property type="match status" value="1"/>
</dbReference>
<name>A0AAV0XV85_9HEMI</name>
<feature type="domain" description="HAT C-terminal dimerisation" evidence="1">
    <location>
        <begin position="138"/>
        <end position="219"/>
    </location>
</feature>
<dbReference type="InterPro" id="IPR008906">
    <property type="entry name" value="HATC_C_dom"/>
</dbReference>
<keyword evidence="3" id="KW-1185">Reference proteome</keyword>
<organism evidence="2 3">
    <name type="scientific">Macrosiphum euphorbiae</name>
    <name type="common">potato aphid</name>
    <dbReference type="NCBI Taxonomy" id="13131"/>
    <lineage>
        <taxon>Eukaryota</taxon>
        <taxon>Metazoa</taxon>
        <taxon>Ecdysozoa</taxon>
        <taxon>Arthropoda</taxon>
        <taxon>Hexapoda</taxon>
        <taxon>Insecta</taxon>
        <taxon>Pterygota</taxon>
        <taxon>Neoptera</taxon>
        <taxon>Paraneoptera</taxon>
        <taxon>Hemiptera</taxon>
        <taxon>Sternorrhyncha</taxon>
        <taxon>Aphidomorpha</taxon>
        <taxon>Aphidoidea</taxon>
        <taxon>Aphididae</taxon>
        <taxon>Macrosiphini</taxon>
        <taxon>Macrosiphum</taxon>
    </lineage>
</organism>
<dbReference type="AlphaFoldDB" id="A0AAV0XV85"/>
<protein>
    <recommendedName>
        <fullName evidence="1">HAT C-terminal dimerisation domain-containing protein</fullName>
    </recommendedName>
</protein>
<proteinExistence type="predicted"/>
<sequence>MEFTFKEILMYYMNKKYVLQTPLGELNPEDHENILPGKQIYVGYKLSTYLSSRVITSRQDLLSEFKTKCTEFYMVSCSQIKKRYNFSDTVLPLIRMLTPSVAVSFNKREEYPSICNLASQLPRIICENQFQLIEDQWRQLPLVNISKDIIKDEDPDKFWTYLKHLESGQFSELASFCLSVMSLPHSNAQCERIFSKMNRIKTKSRNRLITSTVSATLMTSECIKEHGRGICVDFVPSKEMFDRMCSNNLYPKTDLIDTYDFILKD</sequence>
<evidence type="ECO:0000259" key="1">
    <source>
        <dbReference type="Pfam" id="PF05699"/>
    </source>
</evidence>
<reference evidence="2 3" key="1">
    <citation type="submission" date="2023-01" db="EMBL/GenBank/DDBJ databases">
        <authorList>
            <person name="Whitehead M."/>
        </authorList>
    </citation>
    <scope>NUCLEOTIDE SEQUENCE [LARGE SCALE GENOMIC DNA]</scope>
</reference>
<evidence type="ECO:0000313" key="2">
    <source>
        <dbReference type="EMBL" id="CAI6372539.1"/>
    </source>
</evidence>
<accession>A0AAV0XV85</accession>
<dbReference type="Pfam" id="PF05699">
    <property type="entry name" value="Dimer_Tnp_hAT"/>
    <property type="match status" value="1"/>
</dbReference>
<evidence type="ECO:0000313" key="3">
    <source>
        <dbReference type="Proteomes" id="UP001160148"/>
    </source>
</evidence>
<dbReference type="InterPro" id="IPR012337">
    <property type="entry name" value="RNaseH-like_sf"/>
</dbReference>